<dbReference type="Proteomes" id="UP000033647">
    <property type="component" value="Unassembled WGS sequence"/>
</dbReference>
<keyword evidence="11" id="KW-1185">Reference proteome</keyword>
<dbReference type="PANTHER" id="PTHR10921">
    <property type="entry name" value="NUCLEAR DISTRIBUTION PROTEIN NUDE HOMOLOG 1"/>
    <property type="match status" value="1"/>
</dbReference>
<dbReference type="OrthoDB" id="5877028at2759"/>
<dbReference type="AlphaFoldDB" id="A0A0F4GT15"/>
<keyword evidence="6" id="KW-0206">Cytoskeleton</keyword>
<dbReference type="PANTHER" id="PTHR10921:SF1">
    <property type="entry name" value="NUCLEAR DISTRIBUTION PROTEIN NUDE HOMOLOG"/>
    <property type="match status" value="1"/>
</dbReference>
<evidence type="ECO:0000256" key="4">
    <source>
        <dbReference type="ARBA" id="ARBA00022701"/>
    </source>
</evidence>
<organism evidence="10 11">
    <name type="scientific">Zymoseptoria brevis</name>
    <dbReference type="NCBI Taxonomy" id="1047168"/>
    <lineage>
        <taxon>Eukaryota</taxon>
        <taxon>Fungi</taxon>
        <taxon>Dikarya</taxon>
        <taxon>Ascomycota</taxon>
        <taxon>Pezizomycotina</taxon>
        <taxon>Dothideomycetes</taxon>
        <taxon>Dothideomycetidae</taxon>
        <taxon>Mycosphaerellales</taxon>
        <taxon>Mycosphaerellaceae</taxon>
        <taxon>Zymoseptoria</taxon>
    </lineage>
</organism>
<dbReference type="GO" id="GO:0047496">
    <property type="term" value="P:vesicle transport along microtubule"/>
    <property type="evidence" value="ECO:0007669"/>
    <property type="project" value="TreeGrafter"/>
</dbReference>
<evidence type="ECO:0000256" key="1">
    <source>
        <dbReference type="ARBA" id="ARBA00004245"/>
    </source>
</evidence>
<feature type="region of interest" description="Disordered" evidence="8">
    <location>
        <begin position="375"/>
        <end position="638"/>
    </location>
</feature>
<dbReference type="Gene3D" id="6.10.250.1080">
    <property type="match status" value="1"/>
</dbReference>
<dbReference type="GO" id="GO:0007059">
    <property type="term" value="P:chromosome segregation"/>
    <property type="evidence" value="ECO:0007669"/>
    <property type="project" value="TreeGrafter"/>
</dbReference>
<sequence length="638" mass="70247">MTNLRTWASWNTSPPTHRKRALPIMSSSPLRPGVDLKEQLEWYKVQYAQLETDLADFQASSKELEEQLEKDVVTAEKNELKWKQQVEKLTSEVEEWKEKHKKAKAEANTAQNTLQKEITTMREQNLALQLRLRDTEVMNDDYEQQKRYTETSLEDLESKYNTAIERGVLFEETIKQGEQEREELRIETQRLRNDLSDLKVESDINVEKLRAAEEQIESLRARKPTSLAVETLRARSPASEASGMTALSPTASTPPPKSDSLSEVATPPSPPLSDTPAVAKTEQRTPSLVRKKAMIPDSRTPRPSFYGARAQPSHARGVSVTSSTSTALTDGKSMRPPGLRPPRVSRAAQDSLPRSDSLYQIRGLIGRMQKIEERVHSARSKLPAPGRTPTGSPRAGSALGENIPSSVTVRRSMKRPSGSMASSGLRDEETGTSTADSSRRDSHVRRLSYGIPRPASSLAHRSERPDRPPSAMDRPPSAMDRSASAMSRPSSRASMSGRPASRSGARTEIGNYSSATQASSNMASRPRSSMTGAYGTIPRGHKTTASFSELHRRAAADSDDTAKPNRRTTLEKSGIPPPPSALPTPKRVSGTLPPRAKPISRTSNNFTQMKEGGSPRRDGGMGPPPSRKQRVSDVGETY</sequence>
<dbReference type="GO" id="GO:0007020">
    <property type="term" value="P:microtubule nucleation"/>
    <property type="evidence" value="ECO:0007669"/>
    <property type="project" value="TreeGrafter"/>
</dbReference>
<dbReference type="InterPro" id="IPR006964">
    <property type="entry name" value="NUDE_dom"/>
</dbReference>
<evidence type="ECO:0000256" key="7">
    <source>
        <dbReference type="SAM" id="Coils"/>
    </source>
</evidence>
<protein>
    <submittedName>
        <fullName evidence="10">NudE/nuclear distribution protein</fullName>
    </submittedName>
</protein>
<feature type="domain" description="NUDE" evidence="9">
    <location>
        <begin position="152"/>
        <end position="322"/>
    </location>
</feature>
<feature type="compositionally biased region" description="Basic and acidic residues" evidence="8">
    <location>
        <begin position="549"/>
        <end position="563"/>
    </location>
</feature>
<comment type="subcellular location">
    <subcellularLocation>
        <location evidence="1">Cytoplasm</location>
        <location evidence="1">Cytoskeleton</location>
    </subcellularLocation>
</comment>
<dbReference type="GO" id="GO:0051642">
    <property type="term" value="P:centrosome localization"/>
    <property type="evidence" value="ECO:0007669"/>
    <property type="project" value="TreeGrafter"/>
</dbReference>
<evidence type="ECO:0000259" key="9">
    <source>
        <dbReference type="Pfam" id="PF04880"/>
    </source>
</evidence>
<reference evidence="10 11" key="1">
    <citation type="submission" date="2015-03" db="EMBL/GenBank/DDBJ databases">
        <title>RNA-seq based gene annotation and comparative genomics of four Zymoseptoria species reveal species-specific pathogenicity related genes and transposable element activity.</title>
        <authorList>
            <person name="Grandaubert J."/>
            <person name="Bhattacharyya A."/>
            <person name="Stukenbrock E.H."/>
        </authorList>
    </citation>
    <scope>NUCLEOTIDE SEQUENCE [LARGE SCALE GENOMIC DNA]</scope>
    <source>
        <strain evidence="10 11">Zb18110</strain>
    </source>
</reference>
<evidence type="ECO:0000313" key="10">
    <source>
        <dbReference type="EMBL" id="KJY00570.1"/>
    </source>
</evidence>
<feature type="coiled-coil region" evidence="7">
    <location>
        <begin position="47"/>
        <end position="222"/>
    </location>
</feature>
<gene>
    <name evidence="10" type="ORF">TI39_contig323g00006</name>
</gene>
<comment type="similarity">
    <text evidence="2">Belongs to the nudE family.</text>
</comment>
<evidence type="ECO:0000256" key="8">
    <source>
        <dbReference type="SAM" id="MobiDB-lite"/>
    </source>
</evidence>
<evidence type="ECO:0000256" key="2">
    <source>
        <dbReference type="ARBA" id="ARBA00007429"/>
    </source>
</evidence>
<dbReference type="GO" id="GO:0005871">
    <property type="term" value="C:kinesin complex"/>
    <property type="evidence" value="ECO:0007669"/>
    <property type="project" value="TreeGrafter"/>
</dbReference>
<name>A0A0F4GT15_9PEZI</name>
<keyword evidence="3" id="KW-0963">Cytoplasm</keyword>
<feature type="region of interest" description="Disordered" evidence="8">
    <location>
        <begin position="228"/>
        <end position="355"/>
    </location>
</feature>
<dbReference type="Pfam" id="PF04880">
    <property type="entry name" value="NUDE_C"/>
    <property type="match status" value="1"/>
</dbReference>
<comment type="caution">
    <text evidence="10">The sequence shown here is derived from an EMBL/GenBank/DDBJ whole genome shotgun (WGS) entry which is preliminary data.</text>
</comment>
<dbReference type="GO" id="GO:0000776">
    <property type="term" value="C:kinetochore"/>
    <property type="evidence" value="ECO:0007669"/>
    <property type="project" value="TreeGrafter"/>
</dbReference>
<feature type="compositionally biased region" description="Polar residues" evidence="8">
    <location>
        <begin position="510"/>
        <end position="531"/>
    </location>
</feature>
<evidence type="ECO:0000256" key="6">
    <source>
        <dbReference type="ARBA" id="ARBA00023212"/>
    </source>
</evidence>
<dbReference type="InterPro" id="IPR033494">
    <property type="entry name" value="NUDE"/>
</dbReference>
<dbReference type="GO" id="GO:0000132">
    <property type="term" value="P:establishment of mitotic spindle orientation"/>
    <property type="evidence" value="ECO:0007669"/>
    <property type="project" value="TreeGrafter"/>
</dbReference>
<feature type="compositionally biased region" description="Low complexity" evidence="8">
    <location>
        <begin position="474"/>
        <end position="506"/>
    </location>
</feature>
<dbReference type="EMBL" id="LAFY01000315">
    <property type="protein sequence ID" value="KJY00570.1"/>
    <property type="molecule type" value="Genomic_DNA"/>
</dbReference>
<keyword evidence="4" id="KW-0493">Microtubule</keyword>
<dbReference type="GO" id="GO:0008017">
    <property type="term" value="F:microtubule binding"/>
    <property type="evidence" value="ECO:0007669"/>
    <property type="project" value="InterPro"/>
</dbReference>
<accession>A0A0F4GT15</accession>
<evidence type="ECO:0000313" key="11">
    <source>
        <dbReference type="Proteomes" id="UP000033647"/>
    </source>
</evidence>
<keyword evidence="5 7" id="KW-0175">Coiled coil</keyword>
<dbReference type="GO" id="GO:0005874">
    <property type="term" value="C:microtubule"/>
    <property type="evidence" value="ECO:0007669"/>
    <property type="project" value="UniProtKB-KW"/>
</dbReference>
<dbReference type="STRING" id="1047168.A0A0F4GT15"/>
<evidence type="ECO:0000256" key="3">
    <source>
        <dbReference type="ARBA" id="ARBA00022490"/>
    </source>
</evidence>
<proteinExistence type="inferred from homology"/>
<evidence type="ECO:0000256" key="5">
    <source>
        <dbReference type="ARBA" id="ARBA00023054"/>
    </source>
</evidence>